<proteinExistence type="inferred from homology"/>
<dbReference type="Pfam" id="PF04012">
    <property type="entry name" value="PspA_IM30"/>
    <property type="match status" value="1"/>
</dbReference>
<evidence type="ECO:0000313" key="4">
    <source>
        <dbReference type="Proteomes" id="UP000537126"/>
    </source>
</evidence>
<feature type="coiled-coil region" evidence="2">
    <location>
        <begin position="108"/>
        <end position="142"/>
    </location>
</feature>
<dbReference type="AlphaFoldDB" id="A0A846MTA2"/>
<keyword evidence="2" id="KW-0175">Coiled coil</keyword>
<keyword evidence="4" id="KW-1185">Reference proteome</keyword>
<dbReference type="PANTHER" id="PTHR31088">
    <property type="entry name" value="MEMBRANE-ASSOCIATED PROTEIN VIPP1, CHLOROPLASTIC"/>
    <property type="match status" value="1"/>
</dbReference>
<dbReference type="RefSeq" id="WP_166920250.1">
    <property type="nucleotide sequence ID" value="NZ_JAASRN010000003.1"/>
</dbReference>
<reference evidence="3 4" key="1">
    <citation type="submission" date="2020-03" db="EMBL/GenBank/DDBJ databases">
        <title>Genomic Encyclopedia of Type Strains, Phase IV (KMG-IV): sequencing the most valuable type-strain genomes for metagenomic binning, comparative biology and taxonomic classification.</title>
        <authorList>
            <person name="Goeker M."/>
        </authorList>
    </citation>
    <scope>NUCLEOTIDE SEQUENCE [LARGE SCALE GENOMIC DNA]</scope>
    <source>
        <strain evidence="3 4">DSM 5718</strain>
    </source>
</reference>
<evidence type="ECO:0000256" key="1">
    <source>
        <dbReference type="ARBA" id="ARBA00043985"/>
    </source>
</evidence>
<protein>
    <submittedName>
        <fullName evidence="3">Phage shock protein A</fullName>
    </submittedName>
</protein>
<comment type="caution">
    <text evidence="3">The sequence shown here is derived from an EMBL/GenBank/DDBJ whole genome shotgun (WGS) entry which is preliminary data.</text>
</comment>
<dbReference type="Proteomes" id="UP000537126">
    <property type="component" value="Unassembled WGS sequence"/>
</dbReference>
<sequence>MGIFKRIADIFKANVNDALDKAEDPAKMIKLMVIEMQESLTKATASLAKAMAQERKLKNEYEKYLSLSEQWKQKAAAALQQGREDLARQALQKKALCDQNVGQYKQMYEAAVQQTAQLKETVDKLKIKLDEARAKESMLLARSETAKAQKEIVKQIGGLDTSSIFAKFDKFEEKILEQEAEAQAYAELASDNMNNLEDEFKKLNASSQVDDELAKLKAELNSGNDANSNS</sequence>
<dbReference type="PANTHER" id="PTHR31088:SF6">
    <property type="entry name" value="PHAGE SHOCK PROTEIN A"/>
    <property type="match status" value="1"/>
</dbReference>
<feature type="coiled-coil region" evidence="2">
    <location>
        <begin position="40"/>
        <end position="74"/>
    </location>
</feature>
<organism evidence="3 4">
    <name type="scientific">Thermonema lapsum</name>
    <dbReference type="NCBI Taxonomy" id="28195"/>
    <lineage>
        <taxon>Bacteria</taxon>
        <taxon>Pseudomonadati</taxon>
        <taxon>Bacteroidota</taxon>
        <taxon>Cytophagia</taxon>
        <taxon>Cytophagales</taxon>
        <taxon>Thermonemataceae</taxon>
        <taxon>Thermonema</taxon>
    </lineage>
</organism>
<gene>
    <name evidence="3" type="ORF">FHS56_001982</name>
</gene>
<name>A0A846MTA2_9BACT</name>
<accession>A0A846MTA2</accession>
<comment type="similarity">
    <text evidence="1">Belongs to the PspA/Vipp/IM30 family.</text>
</comment>
<evidence type="ECO:0000313" key="3">
    <source>
        <dbReference type="EMBL" id="NIK74457.1"/>
    </source>
</evidence>
<feature type="coiled-coil region" evidence="2">
    <location>
        <begin position="168"/>
        <end position="206"/>
    </location>
</feature>
<dbReference type="EMBL" id="JAASRN010000003">
    <property type="protein sequence ID" value="NIK74457.1"/>
    <property type="molecule type" value="Genomic_DNA"/>
</dbReference>
<evidence type="ECO:0000256" key="2">
    <source>
        <dbReference type="SAM" id="Coils"/>
    </source>
</evidence>
<dbReference type="InterPro" id="IPR007157">
    <property type="entry name" value="PspA_VIPP1"/>
</dbReference>